<dbReference type="InterPro" id="IPR053790">
    <property type="entry name" value="P5CR-like_CS"/>
</dbReference>
<comment type="similarity">
    <text evidence="1 6 9">Belongs to the pyrroline-5-carboxylate reductase family.</text>
</comment>
<evidence type="ECO:0000256" key="3">
    <source>
        <dbReference type="ARBA" id="ARBA00022857"/>
    </source>
</evidence>
<keyword evidence="6" id="KW-0963">Cytoplasm</keyword>
<dbReference type="EC" id="1.5.1.2" evidence="6 7"/>
<evidence type="ECO:0000256" key="1">
    <source>
        <dbReference type="ARBA" id="ARBA00005525"/>
    </source>
</evidence>
<keyword evidence="3 6" id="KW-0521">NADP</keyword>
<name>A0A4P6ZZL6_9BACL</name>
<dbReference type="InterPro" id="IPR036291">
    <property type="entry name" value="NAD(P)-bd_dom_sf"/>
</dbReference>
<dbReference type="SUPFAM" id="SSF51735">
    <property type="entry name" value="NAD(P)-binding Rossmann-fold domains"/>
    <property type="match status" value="1"/>
</dbReference>
<protein>
    <recommendedName>
        <fullName evidence="6 7">Pyrroline-5-carboxylate reductase</fullName>
        <shortName evidence="6">P5C reductase</shortName>
        <shortName evidence="6">P5CR</shortName>
        <ecNumber evidence="6 7">1.5.1.2</ecNumber>
    </recommendedName>
    <alternativeName>
        <fullName evidence="6">PCA reductase</fullName>
    </alternativeName>
</protein>
<comment type="catalytic activity">
    <reaction evidence="6">
        <text>L-proline + NAD(+) = (S)-1-pyrroline-5-carboxylate + NADH + 2 H(+)</text>
        <dbReference type="Rhea" id="RHEA:14105"/>
        <dbReference type="ChEBI" id="CHEBI:15378"/>
        <dbReference type="ChEBI" id="CHEBI:17388"/>
        <dbReference type="ChEBI" id="CHEBI:57540"/>
        <dbReference type="ChEBI" id="CHEBI:57945"/>
        <dbReference type="ChEBI" id="CHEBI:60039"/>
        <dbReference type="EC" id="1.5.1.2"/>
    </reaction>
</comment>
<dbReference type="FunFam" id="1.10.3730.10:FF:000001">
    <property type="entry name" value="Pyrroline-5-carboxylate reductase"/>
    <property type="match status" value="1"/>
</dbReference>
<sequence>MKTIVFVGAGSMAQAIIHGWMKEATVDPENVYVMNKSDQEKLTSLNETYGVQLVDDEKEILKTADLIILAMKPKDVQSGMQSIATYISSTAIVLSVLAGVPMDTIEKGLGIRPIARCMPNTSATIGMSASALAWNELMEDEDKQEIIQLLKTIGSVIEVAEEELHVVTALSGSGPAYVYYFVEAFEQAAVASGLNPKIARDLIVQTLAGSAEMLKQSDKSPTTLRMQVTSPGGTTEAGIQALQQSGFVEILAGCLKEAETRSRELGKLYV</sequence>
<evidence type="ECO:0000256" key="6">
    <source>
        <dbReference type="HAMAP-Rule" id="MF_01925"/>
    </source>
</evidence>
<dbReference type="GO" id="GO:0004735">
    <property type="term" value="F:pyrroline-5-carboxylate reductase activity"/>
    <property type="evidence" value="ECO:0007669"/>
    <property type="project" value="UniProtKB-UniRule"/>
</dbReference>
<dbReference type="InterPro" id="IPR008927">
    <property type="entry name" value="6-PGluconate_DH-like_C_sf"/>
</dbReference>
<dbReference type="SUPFAM" id="SSF48179">
    <property type="entry name" value="6-phosphogluconate dehydrogenase C-terminal domain-like"/>
    <property type="match status" value="1"/>
</dbReference>
<keyword evidence="4 6" id="KW-0560">Oxidoreductase</keyword>
<evidence type="ECO:0000256" key="9">
    <source>
        <dbReference type="RuleBase" id="RU003903"/>
    </source>
</evidence>
<dbReference type="Proteomes" id="UP000294292">
    <property type="component" value="Chromosome"/>
</dbReference>
<dbReference type="AlphaFoldDB" id="A0A4P6ZZL6"/>
<dbReference type="OrthoDB" id="9805754at2"/>
<evidence type="ECO:0000256" key="4">
    <source>
        <dbReference type="ARBA" id="ARBA00023002"/>
    </source>
</evidence>
<evidence type="ECO:0000256" key="2">
    <source>
        <dbReference type="ARBA" id="ARBA00022650"/>
    </source>
</evidence>
<proteinExistence type="inferred from homology"/>
<comment type="catalytic activity">
    <reaction evidence="6 9">
        <text>L-proline + NADP(+) = (S)-1-pyrroline-5-carboxylate + NADPH + 2 H(+)</text>
        <dbReference type="Rhea" id="RHEA:14109"/>
        <dbReference type="ChEBI" id="CHEBI:15378"/>
        <dbReference type="ChEBI" id="CHEBI:17388"/>
        <dbReference type="ChEBI" id="CHEBI:57783"/>
        <dbReference type="ChEBI" id="CHEBI:58349"/>
        <dbReference type="ChEBI" id="CHEBI:60039"/>
        <dbReference type="EC" id="1.5.1.2"/>
    </reaction>
</comment>
<keyword evidence="2 6" id="KW-0641">Proline biosynthesis</keyword>
<dbReference type="PROSITE" id="PS00521">
    <property type="entry name" value="P5CR"/>
    <property type="match status" value="1"/>
</dbReference>
<feature type="domain" description="Pyrroline-5-carboxylate reductase dimerisation" evidence="11">
    <location>
        <begin position="161"/>
        <end position="265"/>
    </location>
</feature>
<dbReference type="InterPro" id="IPR028939">
    <property type="entry name" value="P5C_Rdtase_cat_N"/>
</dbReference>
<accession>A0A4P6ZZL6</accession>
<feature type="binding site" evidence="8">
    <location>
        <begin position="70"/>
        <end position="73"/>
    </location>
    <ligand>
        <name>NADP(+)</name>
        <dbReference type="ChEBI" id="CHEBI:58349"/>
    </ligand>
</feature>
<dbReference type="Gene3D" id="1.10.3730.10">
    <property type="entry name" value="ProC C-terminal domain-like"/>
    <property type="match status" value="1"/>
</dbReference>
<gene>
    <name evidence="6 12" type="primary">proC</name>
    <name evidence="12" type="ORF">E2636_07660</name>
</gene>
<dbReference type="PIRSF" id="PIRSF000193">
    <property type="entry name" value="Pyrrol-5-carb_rd"/>
    <property type="match status" value="1"/>
</dbReference>
<evidence type="ECO:0000313" key="12">
    <source>
        <dbReference type="EMBL" id="QBP41006.1"/>
    </source>
</evidence>
<dbReference type="GO" id="GO:0005737">
    <property type="term" value="C:cytoplasm"/>
    <property type="evidence" value="ECO:0007669"/>
    <property type="project" value="UniProtKB-SubCell"/>
</dbReference>
<dbReference type="RefSeq" id="WP_134209666.1">
    <property type="nucleotide sequence ID" value="NZ_CP038015.1"/>
</dbReference>
<keyword evidence="6 9" id="KW-0028">Amino-acid biosynthesis</keyword>
<dbReference type="NCBIfam" id="TIGR00112">
    <property type="entry name" value="proC"/>
    <property type="match status" value="1"/>
</dbReference>
<evidence type="ECO:0000313" key="13">
    <source>
        <dbReference type="Proteomes" id="UP000294292"/>
    </source>
</evidence>
<dbReference type="GO" id="GO:0055129">
    <property type="term" value="P:L-proline biosynthetic process"/>
    <property type="evidence" value="ECO:0007669"/>
    <property type="project" value="UniProtKB-UniRule"/>
</dbReference>
<dbReference type="KEGG" id="panc:E2636_07660"/>
<reference evidence="12 13" key="1">
    <citation type="submission" date="2019-03" db="EMBL/GenBank/DDBJ databases">
        <title>Complete genome sequence of Paenisporosarcina antarctica CGMCC 1.6503T.</title>
        <authorList>
            <person name="Rong J.-C."/>
            <person name="Chi N.-Y."/>
            <person name="Zhang Q.-F."/>
        </authorList>
    </citation>
    <scope>NUCLEOTIDE SEQUENCE [LARGE SCALE GENOMIC DNA]</scope>
    <source>
        <strain evidence="12 13">CGMCC 1.6503</strain>
    </source>
</reference>
<comment type="subcellular location">
    <subcellularLocation>
        <location evidence="6">Cytoplasm</location>
    </subcellularLocation>
</comment>
<dbReference type="Pfam" id="PF03807">
    <property type="entry name" value="F420_oxidored"/>
    <property type="match status" value="1"/>
</dbReference>
<evidence type="ECO:0000256" key="7">
    <source>
        <dbReference type="NCBIfam" id="TIGR00112"/>
    </source>
</evidence>
<evidence type="ECO:0000259" key="10">
    <source>
        <dbReference type="Pfam" id="PF03807"/>
    </source>
</evidence>
<dbReference type="InterPro" id="IPR029036">
    <property type="entry name" value="P5CR_dimer"/>
</dbReference>
<evidence type="ECO:0000256" key="8">
    <source>
        <dbReference type="PIRSR" id="PIRSR000193-1"/>
    </source>
</evidence>
<comment type="function">
    <text evidence="5 6">Catalyzes the reduction of 1-pyrroline-5-carboxylate (PCA) to L-proline.</text>
</comment>
<feature type="domain" description="Pyrroline-5-carboxylate reductase catalytic N-terminal" evidence="10">
    <location>
        <begin position="3"/>
        <end position="99"/>
    </location>
</feature>
<dbReference type="InterPro" id="IPR000304">
    <property type="entry name" value="Pyrroline-COOH_reductase"/>
</dbReference>
<dbReference type="EMBL" id="CP038015">
    <property type="protein sequence ID" value="QBP41006.1"/>
    <property type="molecule type" value="Genomic_DNA"/>
</dbReference>
<organism evidence="12 13">
    <name type="scientific">Paenisporosarcina antarctica</name>
    <dbReference type="NCBI Taxonomy" id="417367"/>
    <lineage>
        <taxon>Bacteria</taxon>
        <taxon>Bacillati</taxon>
        <taxon>Bacillota</taxon>
        <taxon>Bacilli</taxon>
        <taxon>Bacillales</taxon>
        <taxon>Caryophanaceae</taxon>
        <taxon>Paenisporosarcina</taxon>
    </lineage>
</organism>
<dbReference type="UniPathway" id="UPA00098">
    <property type="reaction ID" value="UER00361"/>
</dbReference>
<dbReference type="HAMAP" id="MF_01925">
    <property type="entry name" value="P5C_reductase"/>
    <property type="match status" value="1"/>
</dbReference>
<dbReference type="PANTHER" id="PTHR11645:SF49">
    <property type="entry name" value="PYRROLINE-5-CARBOXYLATE REDUCTASE 1"/>
    <property type="match status" value="1"/>
</dbReference>
<evidence type="ECO:0000259" key="11">
    <source>
        <dbReference type="Pfam" id="PF14748"/>
    </source>
</evidence>
<evidence type="ECO:0000256" key="5">
    <source>
        <dbReference type="ARBA" id="ARBA00058118"/>
    </source>
</evidence>
<dbReference type="Pfam" id="PF14748">
    <property type="entry name" value="P5CR_dimer"/>
    <property type="match status" value="1"/>
</dbReference>
<keyword evidence="13" id="KW-1185">Reference proteome</keyword>
<dbReference type="PANTHER" id="PTHR11645">
    <property type="entry name" value="PYRROLINE-5-CARBOXYLATE REDUCTASE"/>
    <property type="match status" value="1"/>
</dbReference>
<dbReference type="Gene3D" id="3.40.50.720">
    <property type="entry name" value="NAD(P)-binding Rossmann-like Domain"/>
    <property type="match status" value="1"/>
</dbReference>
<comment type="pathway">
    <text evidence="6 9">Amino-acid biosynthesis; L-proline biosynthesis; L-proline from L-glutamate 5-semialdehyde: step 1/1.</text>
</comment>